<dbReference type="InterPro" id="IPR036097">
    <property type="entry name" value="HisK_dim/P_sf"/>
</dbReference>
<dbReference type="RefSeq" id="WP_150424971.1">
    <property type="nucleotide sequence ID" value="NZ_VYQA01000003.1"/>
</dbReference>
<keyword evidence="12 16" id="KW-1133">Transmembrane helix</keyword>
<dbReference type="InterPro" id="IPR003594">
    <property type="entry name" value="HATPase_dom"/>
</dbReference>
<dbReference type="InterPro" id="IPR036890">
    <property type="entry name" value="HATPase_C_sf"/>
</dbReference>
<evidence type="ECO:0000313" key="21">
    <source>
        <dbReference type="Proteomes" id="UP000325933"/>
    </source>
</evidence>
<dbReference type="CDD" id="cd00082">
    <property type="entry name" value="HisKA"/>
    <property type="match status" value="1"/>
</dbReference>
<proteinExistence type="predicted"/>
<feature type="domain" description="HAMP" evidence="18">
    <location>
        <begin position="208"/>
        <end position="260"/>
    </location>
</feature>
<evidence type="ECO:0000259" key="18">
    <source>
        <dbReference type="PROSITE" id="PS50885"/>
    </source>
</evidence>
<keyword evidence="6" id="KW-0597">Phosphoprotein</keyword>
<protein>
    <recommendedName>
        <fullName evidence="3">histidine kinase</fullName>
        <ecNumber evidence="3">2.7.13.3</ecNumber>
    </recommendedName>
</protein>
<dbReference type="Pfam" id="PF02518">
    <property type="entry name" value="HATPase_c"/>
    <property type="match status" value="1"/>
</dbReference>
<evidence type="ECO:0000256" key="9">
    <source>
        <dbReference type="ARBA" id="ARBA00022741"/>
    </source>
</evidence>
<dbReference type="PRINTS" id="PR00344">
    <property type="entry name" value="BCTRLSENSOR"/>
</dbReference>
<name>A0A5J5I8C3_9SPHN</name>
<organism evidence="20 21">
    <name type="scientific">Sphingobium limneticum</name>
    <dbReference type="NCBI Taxonomy" id="1007511"/>
    <lineage>
        <taxon>Bacteria</taxon>
        <taxon>Pseudomonadati</taxon>
        <taxon>Pseudomonadota</taxon>
        <taxon>Alphaproteobacteria</taxon>
        <taxon>Sphingomonadales</taxon>
        <taxon>Sphingomonadaceae</taxon>
        <taxon>Sphingobium</taxon>
    </lineage>
</organism>
<gene>
    <name evidence="20" type="ORF">F4U95_06150</name>
    <name evidence="19" type="ORF">F4U96_06150</name>
</gene>
<dbReference type="Gene3D" id="1.10.287.130">
    <property type="match status" value="1"/>
</dbReference>
<feature type="region of interest" description="Disordered" evidence="15">
    <location>
        <begin position="62"/>
        <end position="103"/>
    </location>
</feature>
<dbReference type="PROSITE" id="PS50885">
    <property type="entry name" value="HAMP"/>
    <property type="match status" value="1"/>
</dbReference>
<dbReference type="SMART" id="SM00304">
    <property type="entry name" value="HAMP"/>
    <property type="match status" value="1"/>
</dbReference>
<dbReference type="CDD" id="cd06225">
    <property type="entry name" value="HAMP"/>
    <property type="match status" value="1"/>
</dbReference>
<evidence type="ECO:0000256" key="6">
    <source>
        <dbReference type="ARBA" id="ARBA00022553"/>
    </source>
</evidence>
<dbReference type="PANTHER" id="PTHR44936">
    <property type="entry name" value="SENSOR PROTEIN CREC"/>
    <property type="match status" value="1"/>
</dbReference>
<evidence type="ECO:0000256" key="10">
    <source>
        <dbReference type="ARBA" id="ARBA00022777"/>
    </source>
</evidence>
<feature type="compositionally biased region" description="Basic and acidic residues" evidence="15">
    <location>
        <begin position="62"/>
        <end position="90"/>
    </location>
</feature>
<dbReference type="SUPFAM" id="SSF47384">
    <property type="entry name" value="Homodimeric domain of signal transducing histidine kinase"/>
    <property type="match status" value="1"/>
</dbReference>
<accession>A0A5J5I8C3</accession>
<dbReference type="InterPro" id="IPR003660">
    <property type="entry name" value="HAMP_dom"/>
</dbReference>
<keyword evidence="9" id="KW-0547">Nucleotide-binding</keyword>
<evidence type="ECO:0000256" key="5">
    <source>
        <dbReference type="ARBA" id="ARBA00022519"/>
    </source>
</evidence>
<dbReference type="InterPro" id="IPR004358">
    <property type="entry name" value="Sig_transdc_His_kin-like_C"/>
</dbReference>
<dbReference type="Pfam" id="PF00512">
    <property type="entry name" value="HisKA"/>
    <property type="match status" value="1"/>
</dbReference>
<keyword evidence="22" id="KW-1185">Reference proteome</keyword>
<evidence type="ECO:0000256" key="15">
    <source>
        <dbReference type="SAM" id="MobiDB-lite"/>
    </source>
</evidence>
<reference evidence="21 22" key="1">
    <citation type="submission" date="2019-09" db="EMBL/GenBank/DDBJ databases">
        <authorList>
            <person name="Feng G."/>
        </authorList>
    </citation>
    <scope>NUCLEOTIDE SEQUENCE [LARGE SCALE GENOMIC DNA]</scope>
    <source>
        <strain evidence="20 21">KACC 19283</strain>
        <strain evidence="19 22">KACC 19284</strain>
    </source>
</reference>
<evidence type="ECO:0000256" key="1">
    <source>
        <dbReference type="ARBA" id="ARBA00000085"/>
    </source>
</evidence>
<dbReference type="Pfam" id="PF00672">
    <property type="entry name" value="HAMP"/>
    <property type="match status" value="1"/>
</dbReference>
<dbReference type="Gene3D" id="3.30.565.10">
    <property type="entry name" value="Histidine kinase-like ATPase, C-terminal domain"/>
    <property type="match status" value="1"/>
</dbReference>
<dbReference type="PROSITE" id="PS50109">
    <property type="entry name" value="HIS_KIN"/>
    <property type="match status" value="1"/>
</dbReference>
<evidence type="ECO:0000313" key="22">
    <source>
        <dbReference type="Proteomes" id="UP000326364"/>
    </source>
</evidence>
<keyword evidence="7" id="KW-0808">Transferase</keyword>
<evidence type="ECO:0000256" key="12">
    <source>
        <dbReference type="ARBA" id="ARBA00022989"/>
    </source>
</evidence>
<keyword evidence="5" id="KW-0997">Cell inner membrane</keyword>
<evidence type="ECO:0000256" key="16">
    <source>
        <dbReference type="SAM" id="Phobius"/>
    </source>
</evidence>
<comment type="catalytic activity">
    <reaction evidence="1">
        <text>ATP + protein L-histidine = ADP + protein N-phospho-L-histidine.</text>
        <dbReference type="EC" id="2.7.13.3"/>
    </reaction>
</comment>
<dbReference type="InterPro" id="IPR005467">
    <property type="entry name" value="His_kinase_dom"/>
</dbReference>
<dbReference type="Proteomes" id="UP000326364">
    <property type="component" value="Unassembled WGS sequence"/>
</dbReference>
<comment type="subcellular location">
    <subcellularLocation>
        <location evidence="2">Cell inner membrane</location>
        <topology evidence="2">Multi-pass membrane protein</topology>
    </subcellularLocation>
</comment>
<dbReference type="InterPro" id="IPR050980">
    <property type="entry name" value="2C_sensor_his_kinase"/>
</dbReference>
<keyword evidence="8 16" id="KW-0812">Transmembrane</keyword>
<comment type="caution">
    <text evidence="20">The sequence shown here is derived from an EMBL/GenBank/DDBJ whole genome shotgun (WGS) entry which is preliminary data.</text>
</comment>
<evidence type="ECO:0000256" key="2">
    <source>
        <dbReference type="ARBA" id="ARBA00004429"/>
    </source>
</evidence>
<evidence type="ECO:0000256" key="3">
    <source>
        <dbReference type="ARBA" id="ARBA00012438"/>
    </source>
</evidence>
<evidence type="ECO:0000259" key="17">
    <source>
        <dbReference type="PROSITE" id="PS50109"/>
    </source>
</evidence>
<evidence type="ECO:0000256" key="14">
    <source>
        <dbReference type="ARBA" id="ARBA00023136"/>
    </source>
</evidence>
<evidence type="ECO:0000313" key="20">
    <source>
        <dbReference type="EMBL" id="KAA9032274.1"/>
    </source>
</evidence>
<dbReference type="GO" id="GO:0000155">
    <property type="term" value="F:phosphorelay sensor kinase activity"/>
    <property type="evidence" value="ECO:0007669"/>
    <property type="project" value="InterPro"/>
</dbReference>
<dbReference type="EC" id="2.7.13.3" evidence="3"/>
<evidence type="ECO:0000313" key="19">
    <source>
        <dbReference type="EMBL" id="KAA9019816.1"/>
    </source>
</evidence>
<sequence length="465" mass="51937">MKRLRLWPQSLVGQIIILVAIALFVAQAINFGLLLRERNRVDLTSQTAPVVYRVINALDVRPDRRPDRPDLPPNPDRREEGRERPDRRNVEFSTTRPVLEGRPRPDVQARAEAMFDDIGLTVHSVVAAEDSRIMPMRRWEQIRSRATGETPRDRRVGRLRLAVEYEPGKWVTTEARIGNRPARFGGWLIGQTLILYVIVLLPLLWIGSRLARPLKQLTGSAQQFARTGLADAVDERGPGDVRDLTMAFNAMRSRIIAMLDEKDRMLGAIGHDLRTPLASLRVRTESVEDEGERARMSETIDEMNRMLEDILSLARAGRSTEAAQKVDLAALADAVVEDFIELGSPVDMADSDRAVAFVRPQQIRRAVRNLIENAIVYGDRAHVTVLHEAGMIRIAVADEGPGIAQDRMAEMLEPFTRLEGSRNRETGGAGLGLALVRAIMAEHQGELRLENRPEGGLEASLVLPA</sequence>
<dbReference type="Proteomes" id="UP000325933">
    <property type="component" value="Unassembled WGS sequence"/>
</dbReference>
<keyword evidence="13" id="KW-0902">Two-component regulatory system</keyword>
<keyword evidence="11" id="KW-0067">ATP-binding</keyword>
<dbReference type="SMART" id="SM00387">
    <property type="entry name" value="HATPase_c"/>
    <property type="match status" value="1"/>
</dbReference>
<keyword evidence="4" id="KW-1003">Cell membrane</keyword>
<evidence type="ECO:0000256" key="8">
    <source>
        <dbReference type="ARBA" id="ARBA00022692"/>
    </source>
</evidence>
<keyword evidence="14 16" id="KW-0472">Membrane</keyword>
<feature type="transmembrane region" description="Helical" evidence="16">
    <location>
        <begin position="184"/>
        <end position="206"/>
    </location>
</feature>
<dbReference type="AlphaFoldDB" id="A0A5J5I8C3"/>
<dbReference type="PANTHER" id="PTHR44936:SF5">
    <property type="entry name" value="SENSOR HISTIDINE KINASE ENVZ"/>
    <property type="match status" value="1"/>
</dbReference>
<dbReference type="EMBL" id="VYQA01000003">
    <property type="protein sequence ID" value="KAA9032274.1"/>
    <property type="molecule type" value="Genomic_DNA"/>
</dbReference>
<keyword evidence="10" id="KW-0418">Kinase</keyword>
<dbReference type="GO" id="GO:0005886">
    <property type="term" value="C:plasma membrane"/>
    <property type="evidence" value="ECO:0007669"/>
    <property type="project" value="UniProtKB-SubCell"/>
</dbReference>
<feature type="transmembrane region" description="Helical" evidence="16">
    <location>
        <begin position="12"/>
        <end position="35"/>
    </location>
</feature>
<dbReference type="CDD" id="cd00075">
    <property type="entry name" value="HATPase"/>
    <property type="match status" value="1"/>
</dbReference>
<feature type="domain" description="Histidine kinase" evidence="17">
    <location>
        <begin position="268"/>
        <end position="465"/>
    </location>
</feature>
<dbReference type="SMART" id="SM00388">
    <property type="entry name" value="HisKA"/>
    <property type="match status" value="1"/>
</dbReference>
<dbReference type="SUPFAM" id="SSF55874">
    <property type="entry name" value="ATPase domain of HSP90 chaperone/DNA topoisomerase II/histidine kinase"/>
    <property type="match status" value="1"/>
</dbReference>
<evidence type="ECO:0000256" key="11">
    <source>
        <dbReference type="ARBA" id="ARBA00022840"/>
    </source>
</evidence>
<dbReference type="InterPro" id="IPR003661">
    <property type="entry name" value="HisK_dim/P_dom"/>
</dbReference>
<evidence type="ECO:0000256" key="7">
    <source>
        <dbReference type="ARBA" id="ARBA00022679"/>
    </source>
</evidence>
<evidence type="ECO:0000256" key="13">
    <source>
        <dbReference type="ARBA" id="ARBA00023012"/>
    </source>
</evidence>
<evidence type="ECO:0000256" key="4">
    <source>
        <dbReference type="ARBA" id="ARBA00022475"/>
    </source>
</evidence>
<dbReference type="GO" id="GO:0005524">
    <property type="term" value="F:ATP binding"/>
    <property type="evidence" value="ECO:0007669"/>
    <property type="project" value="UniProtKB-KW"/>
</dbReference>
<dbReference type="EMBL" id="VYQB01000003">
    <property type="protein sequence ID" value="KAA9019816.1"/>
    <property type="molecule type" value="Genomic_DNA"/>
</dbReference>